<keyword evidence="6 7" id="KW-0472">Membrane</keyword>
<feature type="transmembrane region" description="Helical" evidence="7">
    <location>
        <begin position="296"/>
        <end position="320"/>
    </location>
</feature>
<dbReference type="Gene3D" id="1.10.3720.10">
    <property type="entry name" value="MetI-like"/>
    <property type="match status" value="1"/>
</dbReference>
<accession>A0A0S7BLP7</accession>
<evidence type="ECO:0000256" key="1">
    <source>
        <dbReference type="ARBA" id="ARBA00004651"/>
    </source>
</evidence>
<dbReference type="Pfam" id="PF00528">
    <property type="entry name" value="BPD_transp_1"/>
    <property type="match status" value="1"/>
</dbReference>
<keyword evidence="10" id="KW-1185">Reference proteome</keyword>
<dbReference type="OrthoDB" id="9772184at2"/>
<evidence type="ECO:0000313" key="10">
    <source>
        <dbReference type="Proteomes" id="UP000053370"/>
    </source>
</evidence>
<name>A0A0S7BLP7_9CHLR</name>
<dbReference type="GO" id="GO:0055085">
    <property type="term" value="P:transmembrane transport"/>
    <property type="evidence" value="ECO:0007669"/>
    <property type="project" value="InterPro"/>
</dbReference>
<dbReference type="Pfam" id="PF19300">
    <property type="entry name" value="BPD_transp_1_N"/>
    <property type="match status" value="1"/>
</dbReference>
<dbReference type="InterPro" id="IPR035906">
    <property type="entry name" value="MetI-like_sf"/>
</dbReference>
<dbReference type="CDD" id="cd06261">
    <property type="entry name" value="TM_PBP2"/>
    <property type="match status" value="1"/>
</dbReference>
<proteinExistence type="inferred from homology"/>
<dbReference type="GO" id="GO:0005886">
    <property type="term" value="C:plasma membrane"/>
    <property type="evidence" value="ECO:0007669"/>
    <property type="project" value="UniProtKB-SubCell"/>
</dbReference>
<keyword evidence="2 7" id="KW-0813">Transport</keyword>
<keyword evidence="4 7" id="KW-0812">Transmembrane</keyword>
<comment type="subcellular location">
    <subcellularLocation>
        <location evidence="1 7">Cell membrane</location>
        <topology evidence="1 7">Multi-pass membrane protein</topology>
    </subcellularLocation>
</comment>
<evidence type="ECO:0000256" key="3">
    <source>
        <dbReference type="ARBA" id="ARBA00022475"/>
    </source>
</evidence>
<dbReference type="InterPro" id="IPR000515">
    <property type="entry name" value="MetI-like"/>
</dbReference>
<evidence type="ECO:0000259" key="8">
    <source>
        <dbReference type="PROSITE" id="PS50928"/>
    </source>
</evidence>
<dbReference type="InterPro" id="IPR045621">
    <property type="entry name" value="BPD_transp_1_N"/>
</dbReference>
<organism evidence="9">
    <name type="scientific">Flexilinea flocculi</name>
    <dbReference type="NCBI Taxonomy" id="1678840"/>
    <lineage>
        <taxon>Bacteria</taxon>
        <taxon>Bacillati</taxon>
        <taxon>Chloroflexota</taxon>
        <taxon>Anaerolineae</taxon>
        <taxon>Anaerolineales</taxon>
        <taxon>Anaerolineaceae</taxon>
        <taxon>Flexilinea</taxon>
    </lineage>
</organism>
<evidence type="ECO:0000256" key="4">
    <source>
        <dbReference type="ARBA" id="ARBA00022692"/>
    </source>
</evidence>
<evidence type="ECO:0000256" key="6">
    <source>
        <dbReference type="ARBA" id="ARBA00023136"/>
    </source>
</evidence>
<protein>
    <submittedName>
        <fullName evidence="9">ABC-type dipeptide/oligopeptide/nickel transport system, permease component</fullName>
    </submittedName>
</protein>
<feature type="domain" description="ABC transmembrane type-1" evidence="8">
    <location>
        <begin position="101"/>
        <end position="313"/>
    </location>
</feature>
<dbReference type="PANTHER" id="PTHR30465">
    <property type="entry name" value="INNER MEMBRANE ABC TRANSPORTER"/>
    <property type="match status" value="1"/>
</dbReference>
<keyword evidence="5 7" id="KW-1133">Transmembrane helix</keyword>
<dbReference type="SUPFAM" id="SSF161098">
    <property type="entry name" value="MetI-like"/>
    <property type="match status" value="1"/>
</dbReference>
<dbReference type="AlphaFoldDB" id="A0A0S7BLP7"/>
<gene>
    <name evidence="9" type="ORF">ATC1_131228</name>
</gene>
<feature type="transmembrane region" description="Helical" evidence="7">
    <location>
        <begin position="136"/>
        <end position="162"/>
    </location>
</feature>
<evidence type="ECO:0000256" key="2">
    <source>
        <dbReference type="ARBA" id="ARBA00022448"/>
    </source>
</evidence>
<reference evidence="9" key="1">
    <citation type="journal article" date="2015" name="Genome Announc.">
        <title>Draft Genome Sequence of Anaerolineae Strain TC1, a Novel Isolate from a Methanogenic Wastewater Treatment System.</title>
        <authorList>
            <person name="Matsuura N."/>
            <person name="Tourlousse D.M."/>
            <person name="Sun L."/>
            <person name="Toyonaga M."/>
            <person name="Kuroda K."/>
            <person name="Ohashi A."/>
            <person name="Cruz R."/>
            <person name="Yamaguchi T."/>
            <person name="Sekiguchi Y."/>
        </authorList>
    </citation>
    <scope>NUCLEOTIDE SEQUENCE [LARGE SCALE GENOMIC DNA]</scope>
    <source>
        <strain evidence="9">TC1</strain>
    </source>
</reference>
<feature type="transmembrane region" description="Helical" evidence="7">
    <location>
        <begin position="256"/>
        <end position="276"/>
    </location>
</feature>
<keyword evidence="3" id="KW-1003">Cell membrane</keyword>
<feature type="transmembrane region" description="Helical" evidence="7">
    <location>
        <begin position="182"/>
        <end position="204"/>
    </location>
</feature>
<dbReference type="PROSITE" id="PS50928">
    <property type="entry name" value="ABC_TM1"/>
    <property type="match status" value="1"/>
</dbReference>
<feature type="transmembrane region" description="Helical" evidence="7">
    <location>
        <begin position="9"/>
        <end position="29"/>
    </location>
</feature>
<evidence type="ECO:0000256" key="7">
    <source>
        <dbReference type="RuleBase" id="RU363032"/>
    </source>
</evidence>
<evidence type="ECO:0000313" key="9">
    <source>
        <dbReference type="EMBL" id="GAP41244.1"/>
    </source>
</evidence>
<comment type="similarity">
    <text evidence="7">Belongs to the binding-protein-dependent transport system permease family.</text>
</comment>
<dbReference type="EMBL" id="DF968181">
    <property type="protein sequence ID" value="GAP41244.1"/>
    <property type="molecule type" value="Genomic_DNA"/>
</dbReference>
<sequence>MASYIAKRLLVIPLLLLVFSIVIFFLIQAPPGDFMTTYSAILAGSGSSMDNEQLNLMRIDYGLDKPMHIQYIRWMGKLLHGDMGLSLLYMLPNTKLIGDRIGLTVLLAFFSFILSWLIAIPAGIYSATHKNSIGDYFFTVINYIGVAIPNFFLALLLMWICYDLWGLNLVGLFSPKYEMAPWSWAKVGDLLSHIWLPSLILALGGSARLTRIMRANLLDELGKPYMITGRAKGMSEWALVMKYPVRLAINPLVSTIGNYIPQLFSGSLVVATVMNLQNIGPLLLQALSMQDMYLSGSILLVYCLLAIIGTILSDMLLVWVDPRIRME</sequence>
<dbReference type="PANTHER" id="PTHR30465:SF43">
    <property type="entry name" value="OLIGOPEPTIDE ABC TRANSPORTER, PERMEASE PROTEIN"/>
    <property type="match status" value="1"/>
</dbReference>
<evidence type="ECO:0000256" key="5">
    <source>
        <dbReference type="ARBA" id="ARBA00022989"/>
    </source>
</evidence>
<dbReference type="STRING" id="1678840.ATC1_131228"/>
<dbReference type="Proteomes" id="UP000053370">
    <property type="component" value="Unassembled WGS sequence"/>
</dbReference>
<feature type="transmembrane region" description="Helical" evidence="7">
    <location>
        <begin position="101"/>
        <end position="124"/>
    </location>
</feature>
<dbReference type="RefSeq" id="WP_062282070.1">
    <property type="nucleotide sequence ID" value="NZ_DF968181.1"/>
</dbReference>